<evidence type="ECO:0000256" key="2">
    <source>
        <dbReference type="SAM" id="SignalP"/>
    </source>
</evidence>
<gene>
    <name evidence="3" type="ordered locus">Deipe_2411</name>
</gene>
<protein>
    <recommendedName>
        <fullName evidence="5">DUF3887 domain-containing protein</fullName>
    </recommendedName>
</protein>
<proteinExistence type="predicted"/>
<dbReference type="HOGENOM" id="CLU_1710268_0_0_0"/>
<feature type="chain" id="PRO_5003939073" description="DUF3887 domain-containing protein" evidence="2">
    <location>
        <begin position="33"/>
        <end position="165"/>
    </location>
</feature>
<keyword evidence="2" id="KW-0732">Signal</keyword>
<sequence length="165" mass="18057">MKFSLATRLLSSGLLRPGLLCACLLSGGQGLAQSPAPNPVRPAQSAPEATERVTRQGRSVVQQFYAVKIDSVWATFTPELRASLGSLAAFRAYREAGVREYGAETRVLSERLLEADGLRYYVRTAVFERHPGQAWSVIVGFDAKNRVAAFTILLAGELEEEEVRT</sequence>
<evidence type="ECO:0000313" key="4">
    <source>
        <dbReference type="Proteomes" id="UP000010467"/>
    </source>
</evidence>
<keyword evidence="4" id="KW-1185">Reference proteome</keyword>
<evidence type="ECO:0000313" key="3">
    <source>
        <dbReference type="EMBL" id="AFZ67886.1"/>
    </source>
</evidence>
<evidence type="ECO:0008006" key="5">
    <source>
        <dbReference type="Google" id="ProtNLM"/>
    </source>
</evidence>
<dbReference type="Proteomes" id="UP000010467">
    <property type="component" value="Chromosome"/>
</dbReference>
<dbReference type="EMBL" id="CP003382">
    <property type="protein sequence ID" value="AFZ67886.1"/>
    <property type="molecule type" value="Genomic_DNA"/>
</dbReference>
<accession>L0A214</accession>
<organism evidence="3 4">
    <name type="scientific">Deinococcus peraridilitoris (strain DSM 19664 / LMG 22246 / CIP 109416 / KR-200)</name>
    <dbReference type="NCBI Taxonomy" id="937777"/>
    <lineage>
        <taxon>Bacteria</taxon>
        <taxon>Thermotogati</taxon>
        <taxon>Deinococcota</taxon>
        <taxon>Deinococci</taxon>
        <taxon>Deinococcales</taxon>
        <taxon>Deinococcaceae</taxon>
        <taxon>Deinococcus</taxon>
    </lineage>
</organism>
<dbReference type="STRING" id="937777.Deipe_2411"/>
<feature type="region of interest" description="Disordered" evidence="1">
    <location>
        <begin position="34"/>
        <end position="54"/>
    </location>
</feature>
<name>L0A214_DEIPD</name>
<evidence type="ECO:0000256" key="1">
    <source>
        <dbReference type="SAM" id="MobiDB-lite"/>
    </source>
</evidence>
<dbReference type="PATRIC" id="fig|937777.3.peg.2415"/>
<dbReference type="KEGG" id="dpd:Deipe_2411"/>
<reference evidence="4" key="1">
    <citation type="submission" date="2012-03" db="EMBL/GenBank/DDBJ databases">
        <title>Complete sequence of chromosome of Deinococcus peraridilitoris DSM 19664.</title>
        <authorList>
            <person name="Lucas S."/>
            <person name="Copeland A."/>
            <person name="Lapidus A."/>
            <person name="Glavina del Rio T."/>
            <person name="Dalin E."/>
            <person name="Tice H."/>
            <person name="Bruce D."/>
            <person name="Goodwin L."/>
            <person name="Pitluck S."/>
            <person name="Peters L."/>
            <person name="Mikhailova N."/>
            <person name="Lu M."/>
            <person name="Kyrpides N."/>
            <person name="Mavromatis K."/>
            <person name="Ivanova N."/>
            <person name="Brettin T."/>
            <person name="Detter J.C."/>
            <person name="Han C."/>
            <person name="Larimer F."/>
            <person name="Land M."/>
            <person name="Hauser L."/>
            <person name="Markowitz V."/>
            <person name="Cheng J.-F."/>
            <person name="Hugenholtz P."/>
            <person name="Woyke T."/>
            <person name="Wu D."/>
            <person name="Pukall R."/>
            <person name="Steenblock K."/>
            <person name="Brambilla E."/>
            <person name="Klenk H.-P."/>
            <person name="Eisen J.A."/>
        </authorList>
    </citation>
    <scope>NUCLEOTIDE SEQUENCE [LARGE SCALE GENOMIC DNA]</scope>
    <source>
        <strain evidence="4">DSM 19664 / LMG 22246 / CIP 109416 / KR-200</strain>
    </source>
</reference>
<dbReference type="AlphaFoldDB" id="L0A214"/>
<feature type="signal peptide" evidence="2">
    <location>
        <begin position="1"/>
        <end position="32"/>
    </location>
</feature>